<dbReference type="GO" id="GO:0000722">
    <property type="term" value="P:telomere maintenance via recombination"/>
    <property type="evidence" value="ECO:0007669"/>
    <property type="project" value="TreeGrafter"/>
</dbReference>
<dbReference type="PANTHER" id="PTHR46487:SF1">
    <property type="entry name" value="DNA REPAIR PROTEIN XRCC3"/>
    <property type="match status" value="1"/>
</dbReference>
<evidence type="ECO:0000259" key="7">
    <source>
        <dbReference type="PROSITE" id="PS50162"/>
    </source>
</evidence>
<dbReference type="EnsemblPlants" id="Kaladp0037s0058.1.v1.1">
    <property type="protein sequence ID" value="Kaladp0037s0058.1.v1.1.CDS.1"/>
    <property type="gene ID" value="Kaladp0037s0058.v1.1"/>
</dbReference>
<keyword evidence="9" id="KW-1185">Reference proteome</keyword>
<sequence>MLLPENLAEHPPTTQKCTFGCPIIDAHFGGGIPVNSVTEVVAESGCGKTQLSLQLLLSAQLPISRGGLSASSIYIHSEFPFPLRRFHSLSLSFIAARSHLFPPGHDPCDYVLVQAAHSADQLFDILSKVEALVEKSGNQFPIRLIVIDSIAALFRLDYENNSSDLKLRTYLFFKISGRLKMLAKRFQMAVMITNQVVDLVDPDGVNGLKVGNVRFLYSSGRRVCAALGMTWANCVNTRLFMSRTEEVSSGGVDESGEEIVCCKTRRRLHVVFAPHLPDSSCEFMITRDGVFGVVGEQ</sequence>
<dbReference type="PROSITE" id="PS50162">
    <property type="entry name" value="RECA_2"/>
    <property type="match status" value="1"/>
</dbReference>
<evidence type="ECO:0000256" key="1">
    <source>
        <dbReference type="ARBA" id="ARBA00004123"/>
    </source>
</evidence>
<dbReference type="InterPro" id="IPR020588">
    <property type="entry name" value="RecA_ATP-bd"/>
</dbReference>
<keyword evidence="5" id="KW-0234">DNA repair</keyword>
<dbReference type="Pfam" id="PF08423">
    <property type="entry name" value="Rad51"/>
    <property type="match status" value="1"/>
</dbReference>
<protein>
    <recommendedName>
        <fullName evidence="7">RecA family profile 1 domain-containing protein</fullName>
    </recommendedName>
</protein>
<organism evidence="8 9">
    <name type="scientific">Kalanchoe fedtschenkoi</name>
    <name type="common">Lavender scallops</name>
    <name type="synonym">South American air plant</name>
    <dbReference type="NCBI Taxonomy" id="63787"/>
    <lineage>
        <taxon>Eukaryota</taxon>
        <taxon>Viridiplantae</taxon>
        <taxon>Streptophyta</taxon>
        <taxon>Embryophyta</taxon>
        <taxon>Tracheophyta</taxon>
        <taxon>Spermatophyta</taxon>
        <taxon>Magnoliopsida</taxon>
        <taxon>eudicotyledons</taxon>
        <taxon>Gunneridae</taxon>
        <taxon>Pentapetalae</taxon>
        <taxon>Saxifragales</taxon>
        <taxon>Crassulaceae</taxon>
        <taxon>Kalanchoe</taxon>
    </lineage>
</organism>
<dbReference type="GO" id="GO:0005524">
    <property type="term" value="F:ATP binding"/>
    <property type="evidence" value="ECO:0007669"/>
    <property type="project" value="UniProtKB-KW"/>
</dbReference>
<evidence type="ECO:0000313" key="8">
    <source>
        <dbReference type="EnsemblPlants" id="Kaladp0037s0058.1.v1.1.CDS.1"/>
    </source>
</evidence>
<dbReference type="PIRSF" id="PIRSF005856">
    <property type="entry name" value="Rad51"/>
    <property type="match status" value="1"/>
</dbReference>
<dbReference type="GO" id="GO:0090656">
    <property type="term" value="P:t-circle formation"/>
    <property type="evidence" value="ECO:0007669"/>
    <property type="project" value="TreeGrafter"/>
</dbReference>
<reference evidence="8" key="1">
    <citation type="submission" date="2021-01" db="UniProtKB">
        <authorList>
            <consortium name="EnsemblPlants"/>
        </authorList>
    </citation>
    <scope>IDENTIFICATION</scope>
</reference>
<evidence type="ECO:0000256" key="3">
    <source>
        <dbReference type="ARBA" id="ARBA00022763"/>
    </source>
</evidence>
<dbReference type="CDD" id="cd19491">
    <property type="entry name" value="XRCC3"/>
    <property type="match status" value="1"/>
</dbReference>
<accession>A0A7N0ZU75</accession>
<dbReference type="GO" id="GO:0005657">
    <property type="term" value="C:replication fork"/>
    <property type="evidence" value="ECO:0007669"/>
    <property type="project" value="TreeGrafter"/>
</dbReference>
<proteinExistence type="predicted"/>
<dbReference type="AlphaFoldDB" id="A0A7N0ZU75"/>
<dbReference type="Gramene" id="Kaladp0037s0058.1.v1.1">
    <property type="protein sequence ID" value="Kaladp0037s0058.1.v1.1.CDS.1"/>
    <property type="gene ID" value="Kaladp0037s0058.v1.1"/>
</dbReference>
<name>A0A7N0ZU75_KALFE</name>
<evidence type="ECO:0000256" key="5">
    <source>
        <dbReference type="ARBA" id="ARBA00023204"/>
    </source>
</evidence>
<evidence type="ECO:0000313" key="9">
    <source>
        <dbReference type="Proteomes" id="UP000594263"/>
    </source>
</evidence>
<dbReference type="GO" id="GO:0071140">
    <property type="term" value="P:resolution of mitotic recombination intermediates"/>
    <property type="evidence" value="ECO:0007669"/>
    <property type="project" value="TreeGrafter"/>
</dbReference>
<dbReference type="Proteomes" id="UP000594263">
    <property type="component" value="Unplaced"/>
</dbReference>
<evidence type="ECO:0000256" key="4">
    <source>
        <dbReference type="ARBA" id="ARBA00022840"/>
    </source>
</evidence>
<dbReference type="GO" id="GO:0140664">
    <property type="term" value="F:ATP-dependent DNA damage sensor activity"/>
    <property type="evidence" value="ECO:0007669"/>
    <property type="project" value="InterPro"/>
</dbReference>
<dbReference type="InterPro" id="IPR016467">
    <property type="entry name" value="DNA_recomb/repair_RecA-like"/>
</dbReference>
<evidence type="ECO:0000256" key="2">
    <source>
        <dbReference type="ARBA" id="ARBA00022741"/>
    </source>
</evidence>
<dbReference type="Gene3D" id="3.40.50.300">
    <property type="entry name" value="P-loop containing nucleotide triphosphate hydrolases"/>
    <property type="match status" value="1"/>
</dbReference>
<dbReference type="InterPro" id="IPR047348">
    <property type="entry name" value="XRCC3-like_C"/>
</dbReference>
<dbReference type="InterPro" id="IPR013632">
    <property type="entry name" value="Rad51_C"/>
</dbReference>
<dbReference type="OMA" id="WANQVTV"/>
<dbReference type="PANTHER" id="PTHR46487">
    <property type="entry name" value="DNA REPAIR PROTEIN XRCC3"/>
    <property type="match status" value="1"/>
</dbReference>
<evidence type="ECO:0000256" key="6">
    <source>
        <dbReference type="ARBA" id="ARBA00023242"/>
    </source>
</evidence>
<dbReference type="SUPFAM" id="SSF52540">
    <property type="entry name" value="P-loop containing nucleoside triphosphate hydrolases"/>
    <property type="match status" value="1"/>
</dbReference>
<keyword evidence="6" id="KW-0539">Nucleus</keyword>
<dbReference type="GO" id="GO:0045003">
    <property type="term" value="P:double-strand break repair via synthesis-dependent strand annealing"/>
    <property type="evidence" value="ECO:0007669"/>
    <property type="project" value="TreeGrafter"/>
</dbReference>
<keyword evidence="3" id="KW-0227">DNA damage</keyword>
<comment type="subcellular location">
    <subcellularLocation>
        <location evidence="1">Nucleus</location>
    </subcellularLocation>
</comment>
<dbReference type="GO" id="GO:0033065">
    <property type="term" value="C:Rad51C-XRCC3 complex"/>
    <property type="evidence" value="ECO:0007669"/>
    <property type="project" value="TreeGrafter"/>
</dbReference>
<keyword evidence="4" id="KW-0067">ATP-binding</keyword>
<feature type="domain" description="RecA family profile 1" evidence="7">
    <location>
        <begin position="13"/>
        <end position="196"/>
    </location>
</feature>
<keyword evidence="2" id="KW-0547">Nucleotide-binding</keyword>
<dbReference type="InterPro" id="IPR027417">
    <property type="entry name" value="P-loop_NTPase"/>
</dbReference>
<dbReference type="GO" id="GO:0000400">
    <property type="term" value="F:four-way junction DNA binding"/>
    <property type="evidence" value="ECO:0007669"/>
    <property type="project" value="TreeGrafter"/>
</dbReference>